<comment type="pathway">
    <text evidence="3 17 18">Cell wall biogenesis; peptidoglycan biosynthesis.</text>
</comment>
<dbReference type="InterPro" id="IPR036615">
    <property type="entry name" value="Mur_ligase_C_dom_sf"/>
</dbReference>
<evidence type="ECO:0000256" key="12">
    <source>
        <dbReference type="ARBA" id="ARBA00022984"/>
    </source>
</evidence>
<dbReference type="GO" id="GO:0008360">
    <property type="term" value="P:regulation of cell shape"/>
    <property type="evidence" value="ECO:0007669"/>
    <property type="project" value="UniProtKB-KW"/>
</dbReference>
<keyword evidence="8 17" id="KW-0436">Ligase</keyword>
<dbReference type="Pfam" id="PF02875">
    <property type="entry name" value="Mur_ligase_C"/>
    <property type="match status" value="1"/>
</dbReference>
<keyword evidence="17 18" id="KW-0131">Cell cycle</keyword>
<feature type="domain" description="Mur ligase central" evidence="21">
    <location>
        <begin position="113"/>
        <end position="282"/>
    </location>
</feature>
<dbReference type="EC" id="6.3.2.9" evidence="5 17"/>
<dbReference type="InterPro" id="IPR005762">
    <property type="entry name" value="MurD"/>
</dbReference>
<dbReference type="SMR" id="A0A377FUX9"/>
<keyword evidence="12 17" id="KW-0573">Peptidoglycan synthesis</keyword>
<accession>A0A377FUX9</accession>
<dbReference type="UniPathway" id="UPA00219"/>
<dbReference type="GO" id="GO:0008764">
    <property type="term" value="F:UDP-N-acetylmuramoylalanine-D-glutamate ligase activity"/>
    <property type="evidence" value="ECO:0007669"/>
    <property type="project" value="UniProtKB-UniRule"/>
</dbReference>
<feature type="chain" id="PRO_5038512205" description="UDP-N-acetylmuramoylalanine--D-glutamate ligase" evidence="19">
    <location>
        <begin position="24"/>
        <end position="445"/>
    </location>
</feature>
<keyword evidence="19" id="KW-0732">Signal</keyword>
<dbReference type="InterPro" id="IPR013221">
    <property type="entry name" value="Mur_ligase_cen"/>
</dbReference>
<dbReference type="GO" id="GO:0009252">
    <property type="term" value="P:peptidoglycan biosynthetic process"/>
    <property type="evidence" value="ECO:0007669"/>
    <property type="project" value="UniProtKB-UniRule"/>
</dbReference>
<evidence type="ECO:0000256" key="7">
    <source>
        <dbReference type="ARBA" id="ARBA00022490"/>
    </source>
</evidence>
<evidence type="ECO:0000256" key="13">
    <source>
        <dbReference type="ARBA" id="ARBA00023316"/>
    </source>
</evidence>
<keyword evidence="10 17" id="KW-0067">ATP-binding</keyword>
<dbReference type="Gene3D" id="3.40.50.720">
    <property type="entry name" value="NAD(P)-binding Rossmann-like Domain"/>
    <property type="match status" value="1"/>
</dbReference>
<dbReference type="RefSeq" id="WP_029335454.1">
    <property type="nucleotide sequence ID" value="NZ_UGGP01000001.1"/>
</dbReference>
<evidence type="ECO:0000256" key="1">
    <source>
        <dbReference type="ARBA" id="ARBA00002734"/>
    </source>
</evidence>
<keyword evidence="7 17" id="KW-0963">Cytoplasm</keyword>
<evidence type="ECO:0000256" key="18">
    <source>
        <dbReference type="RuleBase" id="RU003664"/>
    </source>
</evidence>
<evidence type="ECO:0000256" key="10">
    <source>
        <dbReference type="ARBA" id="ARBA00022840"/>
    </source>
</evidence>
<dbReference type="GO" id="GO:0071555">
    <property type="term" value="P:cell wall organization"/>
    <property type="evidence" value="ECO:0007669"/>
    <property type="project" value="UniProtKB-KW"/>
</dbReference>
<evidence type="ECO:0000256" key="19">
    <source>
        <dbReference type="SAM" id="SignalP"/>
    </source>
</evidence>
<evidence type="ECO:0000313" key="22">
    <source>
        <dbReference type="EMBL" id="STO08548.1"/>
    </source>
</evidence>
<dbReference type="AlphaFoldDB" id="A0A377FUX9"/>
<dbReference type="STRING" id="1397694.GCA_000702585_02414"/>
<feature type="binding site" evidence="17">
    <location>
        <begin position="115"/>
        <end position="121"/>
    </location>
    <ligand>
        <name>ATP</name>
        <dbReference type="ChEBI" id="CHEBI:30616"/>
    </ligand>
</feature>
<keyword evidence="13 17" id="KW-0961">Cell wall biogenesis/degradation</keyword>
<dbReference type="EMBL" id="UGGP01000001">
    <property type="protein sequence ID" value="STO08548.1"/>
    <property type="molecule type" value="Genomic_DNA"/>
</dbReference>
<dbReference type="SUPFAM" id="SSF51984">
    <property type="entry name" value="MurCD N-terminal domain"/>
    <property type="match status" value="1"/>
</dbReference>
<dbReference type="Proteomes" id="UP000254060">
    <property type="component" value="Unassembled WGS sequence"/>
</dbReference>
<evidence type="ECO:0000256" key="11">
    <source>
        <dbReference type="ARBA" id="ARBA00022960"/>
    </source>
</evidence>
<evidence type="ECO:0000256" key="16">
    <source>
        <dbReference type="ARBA" id="ARBA00047632"/>
    </source>
</evidence>
<dbReference type="HAMAP" id="MF_00639">
    <property type="entry name" value="MurD"/>
    <property type="match status" value="1"/>
</dbReference>
<dbReference type="GO" id="GO:0051301">
    <property type="term" value="P:cell division"/>
    <property type="evidence" value="ECO:0007669"/>
    <property type="project" value="UniProtKB-KW"/>
</dbReference>
<comment type="similarity">
    <text evidence="4 17">Belongs to the MurCDEF family.</text>
</comment>
<feature type="signal peptide" evidence="19">
    <location>
        <begin position="1"/>
        <end position="23"/>
    </location>
</feature>
<evidence type="ECO:0000256" key="8">
    <source>
        <dbReference type="ARBA" id="ARBA00022598"/>
    </source>
</evidence>
<proteinExistence type="inferred from homology"/>
<dbReference type="SUPFAM" id="SSF53623">
    <property type="entry name" value="MurD-like peptide ligases, catalytic domain"/>
    <property type="match status" value="1"/>
</dbReference>
<keyword evidence="17 18" id="KW-0132">Cell division</keyword>
<dbReference type="Pfam" id="PF21799">
    <property type="entry name" value="MurD-like_N"/>
    <property type="match status" value="1"/>
</dbReference>
<feature type="domain" description="Mur ligase C-terminal" evidence="20">
    <location>
        <begin position="305"/>
        <end position="417"/>
    </location>
</feature>
<keyword evidence="11 17" id="KW-0133">Cell shape</keyword>
<comment type="catalytic activity">
    <reaction evidence="16 17 18">
        <text>UDP-N-acetyl-alpha-D-muramoyl-L-alanine + D-glutamate + ATP = UDP-N-acetyl-alpha-D-muramoyl-L-alanyl-D-glutamate + ADP + phosphate + H(+)</text>
        <dbReference type="Rhea" id="RHEA:16429"/>
        <dbReference type="ChEBI" id="CHEBI:15378"/>
        <dbReference type="ChEBI" id="CHEBI:29986"/>
        <dbReference type="ChEBI" id="CHEBI:30616"/>
        <dbReference type="ChEBI" id="CHEBI:43474"/>
        <dbReference type="ChEBI" id="CHEBI:83898"/>
        <dbReference type="ChEBI" id="CHEBI:83900"/>
        <dbReference type="ChEBI" id="CHEBI:456216"/>
        <dbReference type="EC" id="6.3.2.9"/>
    </reaction>
</comment>
<gene>
    <name evidence="17 22" type="primary">murD</name>
    <name evidence="22" type="ORF">NCTC13163_01921</name>
</gene>
<dbReference type="Pfam" id="PF08245">
    <property type="entry name" value="Mur_ligase_M"/>
    <property type="match status" value="1"/>
</dbReference>
<evidence type="ECO:0000256" key="9">
    <source>
        <dbReference type="ARBA" id="ARBA00022741"/>
    </source>
</evidence>
<dbReference type="NCBIfam" id="TIGR01087">
    <property type="entry name" value="murD"/>
    <property type="match status" value="1"/>
</dbReference>
<comment type="subcellular location">
    <subcellularLocation>
        <location evidence="2 17 18">Cytoplasm</location>
    </subcellularLocation>
</comment>
<evidence type="ECO:0000259" key="20">
    <source>
        <dbReference type="Pfam" id="PF02875"/>
    </source>
</evidence>
<dbReference type="SUPFAM" id="SSF53244">
    <property type="entry name" value="MurD-like peptide ligases, peptide-binding domain"/>
    <property type="match status" value="1"/>
</dbReference>
<evidence type="ECO:0000256" key="5">
    <source>
        <dbReference type="ARBA" id="ARBA00012212"/>
    </source>
</evidence>
<evidence type="ECO:0000256" key="15">
    <source>
        <dbReference type="ARBA" id="ARBA00032324"/>
    </source>
</evidence>
<dbReference type="Gene3D" id="3.40.1190.10">
    <property type="entry name" value="Mur-like, catalytic domain"/>
    <property type="match status" value="1"/>
</dbReference>
<evidence type="ECO:0000256" key="3">
    <source>
        <dbReference type="ARBA" id="ARBA00004752"/>
    </source>
</evidence>
<evidence type="ECO:0000259" key="21">
    <source>
        <dbReference type="Pfam" id="PF08245"/>
    </source>
</evidence>
<comment type="function">
    <text evidence="1 17 18">Cell wall formation. Catalyzes the addition of glutamate to the nucleotide precursor UDP-N-acetylmuramoyl-L-alanine (UMA).</text>
</comment>
<name>A0A377FUX9_9BACL</name>
<reference evidence="22 23" key="1">
    <citation type="submission" date="2018-06" db="EMBL/GenBank/DDBJ databases">
        <authorList>
            <consortium name="Pathogen Informatics"/>
            <person name="Doyle S."/>
        </authorList>
    </citation>
    <scope>NUCLEOTIDE SEQUENCE [LARGE SCALE GENOMIC DNA]</scope>
    <source>
        <strain evidence="22 23">NCTC13163</strain>
    </source>
</reference>
<organism evidence="22 23">
    <name type="scientific">Exiguobacterium aurantiacum</name>
    <dbReference type="NCBI Taxonomy" id="33987"/>
    <lineage>
        <taxon>Bacteria</taxon>
        <taxon>Bacillati</taxon>
        <taxon>Bacillota</taxon>
        <taxon>Bacilli</taxon>
        <taxon>Bacillales</taxon>
        <taxon>Bacillales Family XII. Incertae Sedis</taxon>
        <taxon>Exiguobacterium</taxon>
    </lineage>
</organism>
<evidence type="ECO:0000256" key="2">
    <source>
        <dbReference type="ARBA" id="ARBA00004496"/>
    </source>
</evidence>
<evidence type="ECO:0000256" key="6">
    <source>
        <dbReference type="ARBA" id="ARBA00015655"/>
    </source>
</evidence>
<evidence type="ECO:0000256" key="4">
    <source>
        <dbReference type="ARBA" id="ARBA00010416"/>
    </source>
</evidence>
<dbReference type="InterPro" id="IPR004101">
    <property type="entry name" value="Mur_ligase_C"/>
</dbReference>
<dbReference type="InterPro" id="IPR036565">
    <property type="entry name" value="Mur-like_cat_sf"/>
</dbReference>
<dbReference type="GO" id="GO:0005524">
    <property type="term" value="F:ATP binding"/>
    <property type="evidence" value="ECO:0007669"/>
    <property type="project" value="UniProtKB-UniRule"/>
</dbReference>
<dbReference type="PANTHER" id="PTHR43692">
    <property type="entry name" value="UDP-N-ACETYLMURAMOYLALANINE--D-GLUTAMATE LIGASE"/>
    <property type="match status" value="1"/>
</dbReference>
<evidence type="ECO:0000256" key="14">
    <source>
        <dbReference type="ARBA" id="ARBA00030398"/>
    </source>
</evidence>
<dbReference type="GO" id="GO:0005737">
    <property type="term" value="C:cytoplasm"/>
    <property type="evidence" value="ECO:0007669"/>
    <property type="project" value="UniProtKB-SubCell"/>
</dbReference>
<evidence type="ECO:0000313" key="23">
    <source>
        <dbReference type="Proteomes" id="UP000254060"/>
    </source>
</evidence>
<protein>
    <recommendedName>
        <fullName evidence="6 17">UDP-N-acetylmuramoylalanine--D-glutamate ligase</fullName>
        <ecNumber evidence="5 17">6.3.2.9</ecNumber>
    </recommendedName>
    <alternativeName>
        <fullName evidence="15 17">D-glutamic acid-adding enzyme</fullName>
    </alternativeName>
    <alternativeName>
        <fullName evidence="14 17">UDP-N-acetylmuramoyl-L-alanyl-D-glutamate synthetase</fullName>
    </alternativeName>
</protein>
<dbReference type="PANTHER" id="PTHR43692:SF1">
    <property type="entry name" value="UDP-N-ACETYLMURAMOYLALANINE--D-GLUTAMATE LIGASE"/>
    <property type="match status" value="1"/>
</dbReference>
<sequence>MQKQWKGKRVLVLGAARSGLAAAAYLTGVEAVVTINTGSEPSADERTKIEQLGIKSVFGSHPLDLLEDTDVIVKNPGIPYHIPLLQAAMERGIPIYTEVELAYLATDAAFVGITGSNGKTTTTTLVHELLKGGNRPVHVAGNIGFPAIEVASKAKSEDIIVIELSSFQLMGVEAFHPKAAALLNLSEAHLDYHGDFESYANAKGNLFRNMTDADRVVVKRADAEVMKRVPEQLTAQTFGYEVGDAFVEDGWITVHGDKVIQVSELALGGAHNVENVLAALLLIEPFDIPRSHIERVLRTFGGVAHRTENVGRILGRSVYNDSKATNNVATEAALAGFESPIVWVCGGLERGADLSSLIPAMSRVKAVVAYGETAERFKTLGASQGVPAFAVGTLEEAVPLAFEQSAEDDVLLLSPACASWDQYKTFEERGEHFVDLVRKYEEANR</sequence>
<keyword evidence="9 17" id="KW-0547">Nucleotide-binding</keyword>
<dbReference type="Gene3D" id="3.90.190.20">
    <property type="entry name" value="Mur ligase, C-terminal domain"/>
    <property type="match status" value="1"/>
</dbReference>
<evidence type="ECO:0000256" key="17">
    <source>
        <dbReference type="HAMAP-Rule" id="MF_00639"/>
    </source>
</evidence>